<feature type="transmembrane region" description="Helical" evidence="7">
    <location>
        <begin position="80"/>
        <end position="98"/>
    </location>
</feature>
<protein>
    <submittedName>
        <fullName evidence="9">Macrolide-efflux protein</fullName>
    </submittedName>
</protein>
<sequence>MENKKISLPQNWQFNFYRLFGGQLLSGITSWTVQYALIWFMTMTYKSPSVLAFATMLSTIPGIVLAPIVGPLVDRLNKKVLLIGGDLIVAAAALLIIFSNREGTLPLYIVYTAVFIRSVAQTLQQPTIQSTVPTLVPDDFLVKANGQIGSFNAISTVLAPTLGFLTYSNLPLVGVMWIDIVGAVIGSTTVLLSVIPSFNQLSQGKITVSRDLIAGWKVMIGQRGVLQLIIIVSLVMVAFVPISSMYPLFTTEYFKMSLFHANLVETIFSVGMVVGGLILGLFSKVTRLIHPVLIAIIFMGAMFMFSGVLPGNELGFWSFFGFNIVVGLAIPIMNSFLMTIIQKSYPLEYLGRVMGVTMPLQAAAGPVGLAFIGPLAEQYGILPMFMWGGIAEVALAIFAYSLPAIRNISTKNAD</sequence>
<feature type="transmembrane region" description="Helical" evidence="7">
    <location>
        <begin position="258"/>
        <end position="281"/>
    </location>
</feature>
<organism evidence="9 10">
    <name type="scientific">Weissella jogaejeotgali</name>
    <dbReference type="NCBI Taxonomy" id="1631871"/>
    <lineage>
        <taxon>Bacteria</taxon>
        <taxon>Bacillati</taxon>
        <taxon>Bacillota</taxon>
        <taxon>Bacilli</taxon>
        <taxon>Lactobacillales</taxon>
        <taxon>Lactobacillaceae</taxon>
        <taxon>Weissella</taxon>
    </lineage>
</organism>
<dbReference type="Pfam" id="PF07690">
    <property type="entry name" value="MFS_1"/>
    <property type="match status" value="1"/>
</dbReference>
<dbReference type="EMBL" id="CP014332">
    <property type="protein sequence ID" value="APS42466.1"/>
    <property type="molecule type" value="Genomic_DNA"/>
</dbReference>
<dbReference type="GO" id="GO:0005886">
    <property type="term" value="C:plasma membrane"/>
    <property type="evidence" value="ECO:0007669"/>
    <property type="project" value="UniProtKB-SubCell"/>
</dbReference>
<feature type="transmembrane region" description="Helical" evidence="7">
    <location>
        <begin position="20"/>
        <end position="38"/>
    </location>
</feature>
<evidence type="ECO:0000256" key="5">
    <source>
        <dbReference type="ARBA" id="ARBA00022989"/>
    </source>
</evidence>
<feature type="transmembrane region" description="Helical" evidence="7">
    <location>
        <begin position="288"/>
        <end position="309"/>
    </location>
</feature>
<evidence type="ECO:0000256" key="2">
    <source>
        <dbReference type="ARBA" id="ARBA00022448"/>
    </source>
</evidence>
<dbReference type="Proteomes" id="UP000185473">
    <property type="component" value="Chromosome"/>
</dbReference>
<gene>
    <name evidence="9" type="ORF">FOL01_1607</name>
</gene>
<evidence type="ECO:0000313" key="9">
    <source>
        <dbReference type="EMBL" id="APS42466.1"/>
    </source>
</evidence>
<dbReference type="RefSeq" id="WP_075270207.1">
    <property type="nucleotide sequence ID" value="NZ_CP014332.1"/>
</dbReference>
<evidence type="ECO:0000259" key="8">
    <source>
        <dbReference type="PROSITE" id="PS50850"/>
    </source>
</evidence>
<proteinExistence type="predicted"/>
<evidence type="ECO:0000256" key="6">
    <source>
        <dbReference type="ARBA" id="ARBA00023136"/>
    </source>
</evidence>
<feature type="transmembrane region" description="Helical" evidence="7">
    <location>
        <begin position="315"/>
        <end position="337"/>
    </location>
</feature>
<dbReference type="Gene3D" id="1.20.1250.20">
    <property type="entry name" value="MFS general substrate transporter like domains"/>
    <property type="match status" value="1"/>
</dbReference>
<dbReference type="InterPro" id="IPR011701">
    <property type="entry name" value="MFS"/>
</dbReference>
<dbReference type="AlphaFoldDB" id="A0A1L6RD56"/>
<evidence type="ECO:0000256" key="3">
    <source>
        <dbReference type="ARBA" id="ARBA00022475"/>
    </source>
</evidence>
<dbReference type="KEGG" id="wjo:FOL01_1607"/>
<accession>A0A1L6RD56</accession>
<keyword evidence="10" id="KW-1185">Reference proteome</keyword>
<feature type="transmembrane region" description="Helical" evidence="7">
    <location>
        <begin position="50"/>
        <end position="73"/>
    </location>
</feature>
<comment type="subcellular location">
    <subcellularLocation>
        <location evidence="1">Cell membrane</location>
        <topology evidence="1">Multi-pass membrane protein</topology>
    </subcellularLocation>
</comment>
<feature type="transmembrane region" description="Helical" evidence="7">
    <location>
        <begin position="174"/>
        <end position="195"/>
    </location>
</feature>
<dbReference type="InterPro" id="IPR020846">
    <property type="entry name" value="MFS_dom"/>
</dbReference>
<feature type="transmembrane region" description="Helical" evidence="7">
    <location>
        <begin position="349"/>
        <end position="372"/>
    </location>
</feature>
<name>A0A1L6RD56_9LACO</name>
<dbReference type="STRING" id="1631871.FOL01_1607"/>
<reference evidence="9 10" key="1">
    <citation type="submission" date="2016-02" db="EMBL/GenBank/DDBJ databases">
        <title>Complete Genome Sequence of Weissella jogaejeotgali FOL01.</title>
        <authorList>
            <person name="Lee J.-H."/>
            <person name="Ku H.-J."/>
        </authorList>
    </citation>
    <scope>NUCLEOTIDE SEQUENCE [LARGE SCALE GENOMIC DNA]</scope>
    <source>
        <strain evidence="9 10">FOL01</strain>
    </source>
</reference>
<dbReference type="PANTHER" id="PTHR23513">
    <property type="entry name" value="INTEGRAL MEMBRANE EFFLUX PROTEIN-RELATED"/>
    <property type="match status" value="1"/>
</dbReference>
<evidence type="ECO:0000256" key="1">
    <source>
        <dbReference type="ARBA" id="ARBA00004651"/>
    </source>
</evidence>
<keyword evidence="3" id="KW-1003">Cell membrane</keyword>
<keyword evidence="2" id="KW-0813">Transport</keyword>
<dbReference type="SUPFAM" id="SSF103473">
    <property type="entry name" value="MFS general substrate transporter"/>
    <property type="match status" value="1"/>
</dbReference>
<keyword evidence="4 7" id="KW-0812">Transmembrane</keyword>
<keyword evidence="6 7" id="KW-0472">Membrane</keyword>
<dbReference type="PANTHER" id="PTHR23513:SF6">
    <property type="entry name" value="MAJOR FACILITATOR SUPERFAMILY ASSOCIATED DOMAIN-CONTAINING PROTEIN"/>
    <property type="match status" value="1"/>
</dbReference>
<dbReference type="InterPro" id="IPR036259">
    <property type="entry name" value="MFS_trans_sf"/>
</dbReference>
<evidence type="ECO:0000313" key="10">
    <source>
        <dbReference type="Proteomes" id="UP000185473"/>
    </source>
</evidence>
<feature type="transmembrane region" description="Helical" evidence="7">
    <location>
        <begin position="384"/>
        <end position="402"/>
    </location>
</feature>
<dbReference type="PROSITE" id="PS50850">
    <property type="entry name" value="MFS"/>
    <property type="match status" value="1"/>
</dbReference>
<dbReference type="CDD" id="cd06173">
    <property type="entry name" value="MFS_MefA_like"/>
    <property type="match status" value="1"/>
</dbReference>
<feature type="transmembrane region" description="Helical" evidence="7">
    <location>
        <begin position="225"/>
        <end position="246"/>
    </location>
</feature>
<dbReference type="OrthoDB" id="9775268at2"/>
<evidence type="ECO:0000256" key="4">
    <source>
        <dbReference type="ARBA" id="ARBA00022692"/>
    </source>
</evidence>
<feature type="domain" description="Major facilitator superfamily (MFS) profile" evidence="8">
    <location>
        <begin position="15"/>
        <end position="406"/>
    </location>
</feature>
<dbReference type="GO" id="GO:0022857">
    <property type="term" value="F:transmembrane transporter activity"/>
    <property type="evidence" value="ECO:0007669"/>
    <property type="project" value="InterPro"/>
</dbReference>
<keyword evidence="5 7" id="KW-1133">Transmembrane helix</keyword>
<evidence type="ECO:0000256" key="7">
    <source>
        <dbReference type="SAM" id="Phobius"/>
    </source>
</evidence>